<reference evidence="5 6" key="1">
    <citation type="journal article" date="2014" name="BMC Genomics">
        <title>Comparison of environmental and isolate Sulfobacillus genomes reveals diverse carbon, sulfur, nitrogen, and hydrogen metabolisms.</title>
        <authorList>
            <person name="Justice N.B."/>
            <person name="Norman A."/>
            <person name="Brown C.T."/>
            <person name="Singh A."/>
            <person name="Thomas B.C."/>
            <person name="Banfield J.F."/>
        </authorList>
    </citation>
    <scope>NUCLEOTIDE SEQUENCE [LARGE SCALE GENOMIC DNA]</scope>
    <source>
        <strain evidence="5">AMDSBA3</strain>
    </source>
</reference>
<name>A0A2T2WEQ3_9FIRM</name>
<protein>
    <recommendedName>
        <fullName evidence="4">Fido domain-containing protein</fullName>
    </recommendedName>
</protein>
<dbReference type="AlphaFoldDB" id="A0A2T2WEQ3"/>
<organism evidence="5 6">
    <name type="scientific">Sulfobacillus acidophilus</name>
    <dbReference type="NCBI Taxonomy" id="53633"/>
    <lineage>
        <taxon>Bacteria</taxon>
        <taxon>Bacillati</taxon>
        <taxon>Bacillota</taxon>
        <taxon>Clostridia</taxon>
        <taxon>Eubacteriales</taxon>
        <taxon>Clostridiales Family XVII. Incertae Sedis</taxon>
        <taxon>Sulfobacillus</taxon>
    </lineage>
</organism>
<evidence type="ECO:0000256" key="1">
    <source>
        <dbReference type="PIRSR" id="PIRSR640198-1"/>
    </source>
</evidence>
<evidence type="ECO:0000256" key="3">
    <source>
        <dbReference type="PIRSR" id="PIRSR640198-3"/>
    </source>
</evidence>
<evidence type="ECO:0000259" key="4">
    <source>
        <dbReference type="PROSITE" id="PS51459"/>
    </source>
</evidence>
<evidence type="ECO:0000313" key="6">
    <source>
        <dbReference type="Proteomes" id="UP000241848"/>
    </source>
</evidence>
<evidence type="ECO:0000256" key="2">
    <source>
        <dbReference type="PIRSR" id="PIRSR640198-2"/>
    </source>
</evidence>
<feature type="binding site" evidence="2">
    <location>
        <begin position="352"/>
        <end position="359"/>
    </location>
    <ligand>
        <name>ATP</name>
        <dbReference type="ChEBI" id="CHEBI:30616"/>
    </ligand>
</feature>
<dbReference type="InterPro" id="IPR040198">
    <property type="entry name" value="Fido_containing"/>
</dbReference>
<dbReference type="PROSITE" id="PS51257">
    <property type="entry name" value="PROKAR_LIPOPROTEIN"/>
    <property type="match status" value="1"/>
</dbReference>
<accession>A0A2T2WEQ3</accession>
<dbReference type="EMBL" id="PXYV01000052">
    <property type="protein sequence ID" value="PSR20716.1"/>
    <property type="molecule type" value="Genomic_DNA"/>
</dbReference>
<feature type="domain" description="Fido" evidence="4">
    <location>
        <begin position="270"/>
        <end position="405"/>
    </location>
</feature>
<dbReference type="PANTHER" id="PTHR13504">
    <property type="entry name" value="FIDO DOMAIN-CONTAINING PROTEIN DDB_G0283145"/>
    <property type="match status" value="1"/>
</dbReference>
<dbReference type="InterPro" id="IPR003812">
    <property type="entry name" value="Fido"/>
</dbReference>
<dbReference type="PANTHER" id="PTHR13504:SF38">
    <property type="entry name" value="FIDO DOMAIN-CONTAINING PROTEIN"/>
    <property type="match status" value="1"/>
</dbReference>
<feature type="active site" evidence="1">
    <location>
        <position position="348"/>
    </location>
</feature>
<dbReference type="PROSITE" id="PS51459">
    <property type="entry name" value="FIDO"/>
    <property type="match status" value="1"/>
</dbReference>
<keyword evidence="2" id="KW-0547">Nucleotide-binding</keyword>
<dbReference type="InterPro" id="IPR036597">
    <property type="entry name" value="Fido-like_dom_sf"/>
</dbReference>
<dbReference type="Gene3D" id="1.10.3290.10">
    <property type="entry name" value="Fido-like domain"/>
    <property type="match status" value="1"/>
</dbReference>
<dbReference type="SUPFAM" id="SSF140931">
    <property type="entry name" value="Fic-like"/>
    <property type="match status" value="1"/>
</dbReference>
<proteinExistence type="predicted"/>
<dbReference type="Proteomes" id="UP000241848">
    <property type="component" value="Unassembled WGS sequence"/>
</dbReference>
<dbReference type="GO" id="GO:0005524">
    <property type="term" value="F:ATP binding"/>
    <property type="evidence" value="ECO:0007669"/>
    <property type="project" value="UniProtKB-KW"/>
</dbReference>
<gene>
    <name evidence="5" type="ORF">C7B45_13585</name>
</gene>
<sequence>MRNSYARQFAHGAMPALSLSCWLRVATRGENKTDADFVVTGLSQVRQGLVGRAKRDRHRRPRAFHSKSVLNDGSFRERKTKGSSVAPGLVQGIMRPTTTDPHNANRRGRIEWMGRHERCPYPGIGNGWRESVGNMAWRFALYGSTVGDAGRCYRQQPQRLLYDWTAGDKSAEGGVSMEDLLARLDLKVRRIHAARPLPPATLDSLRAWLRVETTYTSNAIEGNVLTRQETTVVLEGLTIGGKPLRDHLEALDHAEAFDYMYDLAQQHAPFTETDLRMLHQLMLRRSQPDHAGRYRDVQVWILGAVHVPPPPVLVPVLMADLFRDLVVWATDHPVRQAARFHGRLAAVHPFVDGNGRTARLAANLLLMRTGYPVTMISPVDRASYFAALAAFDEGHEDPLVEIFAAACERTADVILQGLVPVASEADAESDR</sequence>
<keyword evidence="2" id="KW-0067">ATP-binding</keyword>
<dbReference type="Pfam" id="PF02661">
    <property type="entry name" value="Fic"/>
    <property type="match status" value="1"/>
</dbReference>
<evidence type="ECO:0000313" key="5">
    <source>
        <dbReference type="EMBL" id="PSR20716.1"/>
    </source>
</evidence>
<feature type="site" description="Important for autoinhibition of adenylyltransferase activity" evidence="3">
    <location>
        <position position="221"/>
    </location>
</feature>
<comment type="caution">
    <text evidence="5">The sequence shown here is derived from an EMBL/GenBank/DDBJ whole genome shotgun (WGS) entry which is preliminary data.</text>
</comment>